<dbReference type="RefSeq" id="XP_010757907.1">
    <property type="nucleotide sequence ID" value="XM_010759605.1"/>
</dbReference>
<proteinExistence type="predicted"/>
<reference evidence="2 3" key="1">
    <citation type="journal article" date="2011" name="PLoS Genet.">
        <title>Comparative genomic analysis of human fungal pathogens causing paracoccidioidomycosis.</title>
        <authorList>
            <person name="Desjardins C.A."/>
            <person name="Champion M.D."/>
            <person name="Holder J.W."/>
            <person name="Muszewska A."/>
            <person name="Goldberg J."/>
            <person name="Bailao A.M."/>
            <person name="Brigido M.M."/>
            <person name="Ferreira M.E."/>
            <person name="Garcia A.M."/>
            <person name="Grynberg M."/>
            <person name="Gujja S."/>
            <person name="Heiman D.I."/>
            <person name="Henn M.R."/>
            <person name="Kodira C.D."/>
            <person name="Leon-Narvaez H."/>
            <person name="Longo L.V."/>
            <person name="Ma L.J."/>
            <person name="Malavazi I."/>
            <person name="Matsuo A.L."/>
            <person name="Morais F.V."/>
            <person name="Pereira M."/>
            <person name="Rodriguez-Brito S."/>
            <person name="Sakthikumar S."/>
            <person name="Salem-Izacc S.M."/>
            <person name="Sykes S.M."/>
            <person name="Teixeira M.M."/>
            <person name="Vallejo M.C."/>
            <person name="Walter M.E."/>
            <person name="Yandava C."/>
            <person name="Young S."/>
            <person name="Zeng Q."/>
            <person name="Zucker J."/>
            <person name="Felipe M.S."/>
            <person name="Goldman G.H."/>
            <person name="Haas B.J."/>
            <person name="McEwen J.G."/>
            <person name="Nino-Vega G."/>
            <person name="Puccia R."/>
            <person name="San-Blas G."/>
            <person name="Soares C.M."/>
            <person name="Birren B.W."/>
            <person name="Cuomo C.A."/>
        </authorList>
    </citation>
    <scope>NUCLEOTIDE SEQUENCE [LARGE SCALE GENOMIC DNA]</scope>
    <source>
        <strain evidence="2 3">Pb18</strain>
    </source>
</reference>
<name>A0A0A0HVA0_PARBD</name>
<sequence length="82" mass="9170">MENTTTIPISFQKTRYETLILAPLIFATPSECWTEMILIWVTAGRMKSKGGLHWALPQDQLETSLVLPARGSTTKAEVAIQH</sequence>
<dbReference type="GeneID" id="22587252"/>
<dbReference type="Proteomes" id="UP000001628">
    <property type="component" value="Unassembled WGS sequence"/>
</dbReference>
<dbReference type="HOGENOM" id="CLU_2558921_0_0_1"/>
<keyword evidence="1" id="KW-0472">Membrane</keyword>
<accession>A0A0A0HVA0</accession>
<keyword evidence="1" id="KW-1133">Transmembrane helix</keyword>
<dbReference type="KEGG" id="pbn:PADG_11355"/>
<dbReference type="EMBL" id="KN275958">
    <property type="protein sequence ID" value="KGM92527.1"/>
    <property type="molecule type" value="Genomic_DNA"/>
</dbReference>
<dbReference type="VEuPathDB" id="FungiDB:PADG_11355"/>
<keyword evidence="3" id="KW-1185">Reference proteome</keyword>
<gene>
    <name evidence="2" type="ORF">PADG_11355</name>
</gene>
<dbReference type="InParanoid" id="A0A0A0HVA0"/>
<protein>
    <submittedName>
        <fullName evidence="2">Uncharacterized protein</fullName>
    </submittedName>
</protein>
<dbReference type="AlphaFoldDB" id="A0A0A0HVA0"/>
<evidence type="ECO:0000313" key="2">
    <source>
        <dbReference type="EMBL" id="KGM92527.1"/>
    </source>
</evidence>
<organism evidence="2 3">
    <name type="scientific">Paracoccidioides brasiliensis (strain Pb18)</name>
    <dbReference type="NCBI Taxonomy" id="502780"/>
    <lineage>
        <taxon>Eukaryota</taxon>
        <taxon>Fungi</taxon>
        <taxon>Dikarya</taxon>
        <taxon>Ascomycota</taxon>
        <taxon>Pezizomycotina</taxon>
        <taxon>Eurotiomycetes</taxon>
        <taxon>Eurotiomycetidae</taxon>
        <taxon>Onygenales</taxon>
        <taxon>Ajellomycetaceae</taxon>
        <taxon>Paracoccidioides</taxon>
    </lineage>
</organism>
<feature type="transmembrane region" description="Helical" evidence="1">
    <location>
        <begin position="20"/>
        <end position="41"/>
    </location>
</feature>
<keyword evidence="1" id="KW-0812">Transmembrane</keyword>
<evidence type="ECO:0000313" key="3">
    <source>
        <dbReference type="Proteomes" id="UP000001628"/>
    </source>
</evidence>
<evidence type="ECO:0000256" key="1">
    <source>
        <dbReference type="SAM" id="Phobius"/>
    </source>
</evidence>